<dbReference type="AlphaFoldDB" id="A0A0P8A551"/>
<dbReference type="Pfam" id="PF00989">
    <property type="entry name" value="PAS"/>
    <property type="match status" value="1"/>
</dbReference>
<keyword evidence="4" id="KW-0808">Transferase</keyword>
<accession>A0A0P8A551</accession>
<keyword evidence="12" id="KW-1185">Reference proteome</keyword>
<dbReference type="InterPro" id="IPR035965">
    <property type="entry name" value="PAS-like_dom_sf"/>
</dbReference>
<dbReference type="EMBL" id="FMBM01000003">
    <property type="protein sequence ID" value="SCC82512.1"/>
    <property type="molecule type" value="Genomic_DNA"/>
</dbReference>
<dbReference type="InterPro" id="IPR004358">
    <property type="entry name" value="Sig_transdc_His_kin-like_C"/>
</dbReference>
<dbReference type="Pfam" id="PF00512">
    <property type="entry name" value="HisKA"/>
    <property type="match status" value="1"/>
</dbReference>
<dbReference type="SMART" id="SM00387">
    <property type="entry name" value="HATPase_c"/>
    <property type="match status" value="1"/>
</dbReference>
<comment type="catalytic activity">
    <reaction evidence="1">
        <text>ATP + protein L-histidine = ADP + protein N-phospho-L-histidine.</text>
        <dbReference type="EC" id="2.7.13.3"/>
    </reaction>
</comment>
<dbReference type="InterPro" id="IPR036890">
    <property type="entry name" value="HATPase_C_sf"/>
</dbReference>
<evidence type="ECO:0000313" key="10">
    <source>
        <dbReference type="EMBL" id="SCC82512.1"/>
    </source>
</evidence>
<dbReference type="SUPFAM" id="SSF55785">
    <property type="entry name" value="PYP-like sensor domain (PAS domain)"/>
    <property type="match status" value="1"/>
</dbReference>
<dbReference type="STRING" id="1653334.GA0071312_3517"/>
<dbReference type="NCBIfam" id="TIGR00229">
    <property type="entry name" value="sensory_box"/>
    <property type="match status" value="1"/>
</dbReference>
<feature type="region of interest" description="Disordered" evidence="6">
    <location>
        <begin position="474"/>
        <end position="535"/>
    </location>
</feature>
<dbReference type="PRINTS" id="PR00344">
    <property type="entry name" value="BCTRLSENSOR"/>
</dbReference>
<dbReference type="OrthoDB" id="9801651at2"/>
<dbReference type="Pfam" id="PF02518">
    <property type="entry name" value="HATPase_c"/>
    <property type="match status" value="1"/>
</dbReference>
<feature type="compositionally biased region" description="Low complexity" evidence="6">
    <location>
        <begin position="357"/>
        <end position="374"/>
    </location>
</feature>
<reference evidence="10 12" key="2">
    <citation type="submission" date="2016-08" db="EMBL/GenBank/DDBJ databases">
        <authorList>
            <person name="Varghese N."/>
            <person name="Submissions Spin"/>
        </authorList>
    </citation>
    <scope>NUCLEOTIDE SEQUENCE [LARGE SCALE GENOMIC DNA]</scope>
    <source>
        <strain evidence="10 12">HL-109</strain>
    </source>
</reference>
<dbReference type="InterPro" id="IPR013767">
    <property type="entry name" value="PAS_fold"/>
</dbReference>
<dbReference type="SMART" id="SM00091">
    <property type="entry name" value="PAS"/>
    <property type="match status" value="3"/>
</dbReference>
<reference evidence="9 11" key="1">
    <citation type="submission" date="2015-09" db="EMBL/GenBank/DDBJ databases">
        <title>Identification and resolution of microdiversity through metagenomic sequencing of parallel consortia.</title>
        <authorList>
            <person name="Nelson W.C."/>
            <person name="Romine M.F."/>
            <person name="Lindemann S.R."/>
        </authorList>
    </citation>
    <scope>NUCLEOTIDE SEQUENCE [LARGE SCALE GENOMIC DNA]</scope>
    <source>
        <strain evidence="9">HL-109</strain>
    </source>
</reference>
<dbReference type="PANTHER" id="PTHR43047:SF72">
    <property type="entry name" value="OSMOSENSING HISTIDINE PROTEIN KINASE SLN1"/>
    <property type="match status" value="1"/>
</dbReference>
<keyword evidence="5 9" id="KW-0418">Kinase</keyword>
<dbReference type="SUPFAM" id="SSF55874">
    <property type="entry name" value="ATPase domain of HSP90 chaperone/DNA topoisomerase II/histidine kinase"/>
    <property type="match status" value="1"/>
</dbReference>
<dbReference type="GO" id="GO:0000155">
    <property type="term" value="F:phosphorelay sensor kinase activity"/>
    <property type="evidence" value="ECO:0007669"/>
    <property type="project" value="InterPro"/>
</dbReference>
<feature type="region of interest" description="Disordered" evidence="6">
    <location>
        <begin position="548"/>
        <end position="599"/>
    </location>
</feature>
<dbReference type="Gene3D" id="3.30.565.10">
    <property type="entry name" value="Histidine kinase-like ATPase, C-terminal domain"/>
    <property type="match status" value="1"/>
</dbReference>
<dbReference type="InterPro" id="IPR005467">
    <property type="entry name" value="His_kinase_dom"/>
</dbReference>
<evidence type="ECO:0000256" key="3">
    <source>
        <dbReference type="ARBA" id="ARBA00022553"/>
    </source>
</evidence>
<dbReference type="GO" id="GO:0006355">
    <property type="term" value="P:regulation of DNA-templated transcription"/>
    <property type="evidence" value="ECO:0007669"/>
    <property type="project" value="InterPro"/>
</dbReference>
<dbReference type="InterPro" id="IPR000014">
    <property type="entry name" value="PAS"/>
</dbReference>
<dbReference type="PROSITE" id="PS50112">
    <property type="entry name" value="PAS"/>
    <property type="match status" value="1"/>
</dbReference>
<feature type="compositionally biased region" description="Low complexity" evidence="6">
    <location>
        <begin position="502"/>
        <end position="522"/>
    </location>
</feature>
<feature type="compositionally biased region" description="Pro residues" evidence="6">
    <location>
        <begin position="482"/>
        <end position="501"/>
    </location>
</feature>
<name>A0A0P8A551_9HYPH</name>
<dbReference type="RefSeq" id="WP_074446330.1">
    <property type="nucleotide sequence ID" value="NZ_FMBM01000003.1"/>
</dbReference>
<dbReference type="Gene3D" id="3.30.450.20">
    <property type="entry name" value="PAS domain"/>
    <property type="match status" value="1"/>
</dbReference>
<dbReference type="GO" id="GO:0005886">
    <property type="term" value="C:plasma membrane"/>
    <property type="evidence" value="ECO:0007669"/>
    <property type="project" value="TreeGrafter"/>
</dbReference>
<feature type="domain" description="PAS" evidence="8">
    <location>
        <begin position="735"/>
        <end position="813"/>
    </location>
</feature>
<evidence type="ECO:0000256" key="1">
    <source>
        <dbReference type="ARBA" id="ARBA00000085"/>
    </source>
</evidence>
<dbReference type="InterPro" id="IPR003661">
    <property type="entry name" value="HisK_dim/P_dom"/>
</dbReference>
<dbReference type="PROSITE" id="PS50109">
    <property type="entry name" value="HIS_KIN"/>
    <property type="match status" value="1"/>
</dbReference>
<dbReference type="PATRIC" id="fig|1653334.4.peg.2075"/>
<comment type="caution">
    <text evidence="9">The sequence shown here is derived from an EMBL/GenBank/DDBJ whole genome shotgun (WGS) entry which is preliminary data.</text>
</comment>
<evidence type="ECO:0000259" key="8">
    <source>
        <dbReference type="PROSITE" id="PS50112"/>
    </source>
</evidence>
<proteinExistence type="predicted"/>
<evidence type="ECO:0000256" key="2">
    <source>
        <dbReference type="ARBA" id="ARBA00012438"/>
    </source>
</evidence>
<evidence type="ECO:0000313" key="12">
    <source>
        <dbReference type="Proteomes" id="UP000182800"/>
    </source>
</evidence>
<dbReference type="SMART" id="SM00388">
    <property type="entry name" value="HisKA"/>
    <property type="match status" value="1"/>
</dbReference>
<dbReference type="EC" id="2.7.13.3" evidence="2"/>
<dbReference type="InterPro" id="IPR003594">
    <property type="entry name" value="HATPase_dom"/>
</dbReference>
<dbReference type="Proteomes" id="UP000050497">
    <property type="component" value="Unassembled WGS sequence"/>
</dbReference>
<dbReference type="PANTHER" id="PTHR43047">
    <property type="entry name" value="TWO-COMPONENT HISTIDINE PROTEIN KINASE"/>
    <property type="match status" value="1"/>
</dbReference>
<dbReference type="SUPFAM" id="SSF47384">
    <property type="entry name" value="Homodimeric domain of signal transducing histidine kinase"/>
    <property type="match status" value="1"/>
</dbReference>
<dbReference type="InterPro" id="IPR036097">
    <property type="entry name" value="HisK_dim/P_sf"/>
</dbReference>
<gene>
    <name evidence="10" type="ORF">GA0071312_3517</name>
    <name evidence="9" type="ORF">HLUCCO17_01565</name>
</gene>
<evidence type="ECO:0000256" key="6">
    <source>
        <dbReference type="SAM" id="MobiDB-lite"/>
    </source>
</evidence>
<organism evidence="9 11">
    <name type="scientific">Saliniramus fredricksonii</name>
    <dbReference type="NCBI Taxonomy" id="1653334"/>
    <lineage>
        <taxon>Bacteria</taxon>
        <taxon>Pseudomonadati</taxon>
        <taxon>Pseudomonadota</taxon>
        <taxon>Alphaproteobacteria</taxon>
        <taxon>Hyphomicrobiales</taxon>
        <taxon>Salinarimonadaceae</taxon>
        <taxon>Saliniramus</taxon>
    </lineage>
</organism>
<feature type="compositionally biased region" description="Low complexity" evidence="6">
    <location>
        <begin position="150"/>
        <end position="160"/>
    </location>
</feature>
<dbReference type="CDD" id="cd00082">
    <property type="entry name" value="HisKA"/>
    <property type="match status" value="1"/>
</dbReference>
<feature type="region of interest" description="Disordered" evidence="6">
    <location>
        <begin position="292"/>
        <end position="379"/>
    </location>
</feature>
<dbReference type="EMBL" id="LJSX01000001">
    <property type="protein sequence ID" value="KPQ12813.1"/>
    <property type="molecule type" value="Genomic_DNA"/>
</dbReference>
<keyword evidence="3" id="KW-0597">Phosphoprotein</keyword>
<evidence type="ECO:0000256" key="4">
    <source>
        <dbReference type="ARBA" id="ARBA00022679"/>
    </source>
</evidence>
<dbReference type="CDD" id="cd00130">
    <property type="entry name" value="PAS"/>
    <property type="match status" value="1"/>
</dbReference>
<dbReference type="Gene3D" id="1.10.287.130">
    <property type="match status" value="1"/>
</dbReference>
<evidence type="ECO:0000313" key="9">
    <source>
        <dbReference type="EMBL" id="KPQ12813.1"/>
    </source>
</evidence>
<evidence type="ECO:0000256" key="5">
    <source>
        <dbReference type="ARBA" id="ARBA00022777"/>
    </source>
</evidence>
<dbReference type="GO" id="GO:0009927">
    <property type="term" value="F:histidine phosphotransfer kinase activity"/>
    <property type="evidence" value="ECO:0007669"/>
    <property type="project" value="TreeGrafter"/>
</dbReference>
<dbReference type="Proteomes" id="UP000182800">
    <property type="component" value="Unassembled WGS sequence"/>
</dbReference>
<evidence type="ECO:0000313" key="11">
    <source>
        <dbReference type="Proteomes" id="UP000050497"/>
    </source>
</evidence>
<sequence>MTFEEIDKAIATMASDADLAPLLGPRASALVFAADPLRLLWSSPYTNALACAIVIAPDGRIDPAFPAARRIEALARSEAPMTGKRFEKIRFETSTLAPLTTCAFRRITMPDGSAALILTFIDRLPRIRRPASAGPAQTQAPGGQDAQPDPVEAGEPQAAPQAPPEPEPVTGPIRFLWECDDGGAITRISGDLARVVGASHADLVGRSLSAILDSTRQDALAHDPKDMVLDLIARRETFSGRRIFWKAWGETAIAVDFAGFPAPGAAGRAGAYRGFGIARPEISCAWASLVPQGQNHPAEEDDVPQQQPAGAIAAPSEPSPLASLVPEPGVMPETMPETQDAAAPVPPAQPAPEPEPAADAAMQDAAMQDAAMPDAPAPAPAPVAVTAAFGAATFDIAALGQQGTADAMAGFATRIGGRLGDGETPLRIVGEAETTTAAPPAREIADQQAATGKDAVTEDGTVEQVAVEQVAVEEAAAETAPAPEPADPVPADPVPATPVPTTPETAEADAAQPDGAAPDTAQTESPGPAPLSSEERNAFREIAKALGARFGDDGSPAIHEAGETHGGVSDEGNEDAPEAPAPDDAAAAGAEGGRGTGSAPVIITAANDRAPDIRTVLDRLPAGVVVHRGEEALFINRYLLDLLGYADLAAFIEAGGLARLFRARPAALSEAAQESTAPLIIANRNGESVAVEVRLTTIDWLGYPASMLMLRKIAETDPVERLRALETDLAAREERLREQTAILDTATDGVILLDQSGRILSLNRAAEALFGYDQREIAGESLTQLLETESHVNALDYLASMREDAMRSVLNDGCEVLGRVRQGGAIPLFMTLGSVGEGLDRKFCAVLRDMTAFKQTENELIAARRTAEAASAQKSEFLARISHEVRTPLNAIIGFAEVMLDERFGPVGNERYRDYLTDIHASGEHVISLVNDLLDLAKIEAGRMELNFAPVALNDLVNAGVAMMQPEAARERIVLRSSFADALPPVLVDERAMRQIVINLLSNAVKFTDPGGQVIVSTARGSEGDIIFRVRDTGIGMNEGEVTAALEPFRQLATARKAGGTGLGLPLTKALVEANQGNLRITSRKNEGTLAEVVFPPARVVTG</sequence>
<feature type="compositionally biased region" description="Low complexity" evidence="6">
    <location>
        <begin position="304"/>
        <end position="315"/>
    </location>
</feature>
<evidence type="ECO:0000259" key="7">
    <source>
        <dbReference type="PROSITE" id="PS50109"/>
    </source>
</evidence>
<protein>
    <recommendedName>
        <fullName evidence="2">histidine kinase</fullName>
        <ecNumber evidence="2">2.7.13.3</ecNumber>
    </recommendedName>
</protein>
<feature type="compositionally biased region" description="Pro residues" evidence="6">
    <location>
        <begin position="344"/>
        <end position="355"/>
    </location>
</feature>
<feature type="domain" description="Histidine kinase" evidence="7">
    <location>
        <begin position="880"/>
        <end position="1099"/>
    </location>
</feature>
<feature type="region of interest" description="Disordered" evidence="6">
    <location>
        <begin position="131"/>
        <end position="173"/>
    </location>
</feature>